<dbReference type="GeneID" id="94827468"/>
<dbReference type="Proteomes" id="UP000179807">
    <property type="component" value="Unassembled WGS sequence"/>
</dbReference>
<dbReference type="EMBL" id="MLAK01000749">
    <property type="protein sequence ID" value="OHT05723.1"/>
    <property type="molecule type" value="Genomic_DNA"/>
</dbReference>
<evidence type="ECO:0000313" key="1">
    <source>
        <dbReference type="EMBL" id="OHT05723.1"/>
    </source>
</evidence>
<dbReference type="VEuPathDB" id="TrichDB:TRFO_05890"/>
<organism evidence="1 2">
    <name type="scientific">Tritrichomonas foetus</name>
    <dbReference type="NCBI Taxonomy" id="1144522"/>
    <lineage>
        <taxon>Eukaryota</taxon>
        <taxon>Metamonada</taxon>
        <taxon>Parabasalia</taxon>
        <taxon>Tritrichomonadida</taxon>
        <taxon>Tritrichomonadidae</taxon>
        <taxon>Tritrichomonas</taxon>
    </lineage>
</organism>
<name>A0A1J4K3G5_9EUKA</name>
<dbReference type="SUPFAM" id="SSF48371">
    <property type="entry name" value="ARM repeat"/>
    <property type="match status" value="1"/>
</dbReference>
<comment type="caution">
    <text evidence="1">The sequence shown here is derived from an EMBL/GenBank/DDBJ whole genome shotgun (WGS) entry which is preliminary data.</text>
</comment>
<accession>A0A1J4K3G5</accession>
<sequence length="513" mass="59370">MIDYKSLSSNFVKQRMDIISREDYLSNDDEEFISSNAHHSVEDIDFHLIQAIENSSATEICQCIIMANYYINDENVLYNPSFQSFIRKILIIIINTNNEYDMKLRIDSLWLIGKLLQTNNEAIHFLKDLEILDLFLTLFENNELDIQKYLLFCLRQFSLHCDECHFALVGWLQNHENLFILLKQYIEGIDPLNEKLKIPSILFLNCLMKKPTCFKITQFCLDTFISVINEAEFDNLFDKAVIGLAYIISNNDSKVWRPKLTMCYNGSNLSFIDSLIAFLDFIENTMIISNILRVIIAWYQKNEIIENLEIGAIINLLNYSLNNQINPEIQNEAHNEVNNGILNGAMNKTTINEHERENAKKYQRILFISSFTLNTLAECGKPFIVEMVDKNVLEYSMNAYHHADYQSKINISILCSTIAVHGQTGHKKKMIEMGFLNMFVDMFQSKIIDLSYRSVSAIYSLFQAGQCFDGTNICTNGFIEIGGLDEINEILEQNEDEKLCKIAHLLINDYFAE</sequence>
<dbReference type="InterPro" id="IPR011989">
    <property type="entry name" value="ARM-like"/>
</dbReference>
<dbReference type="InterPro" id="IPR016024">
    <property type="entry name" value="ARM-type_fold"/>
</dbReference>
<dbReference type="AlphaFoldDB" id="A0A1J4K3G5"/>
<proteinExistence type="predicted"/>
<protein>
    <submittedName>
        <fullName evidence="1">Uncharacterized protein</fullName>
    </submittedName>
</protein>
<dbReference type="Gene3D" id="1.25.10.10">
    <property type="entry name" value="Leucine-rich Repeat Variant"/>
    <property type="match status" value="1"/>
</dbReference>
<gene>
    <name evidence="1" type="ORF">TRFO_05890</name>
</gene>
<keyword evidence="2" id="KW-1185">Reference proteome</keyword>
<dbReference type="RefSeq" id="XP_068358859.1">
    <property type="nucleotide sequence ID" value="XM_068492764.1"/>
</dbReference>
<evidence type="ECO:0000313" key="2">
    <source>
        <dbReference type="Proteomes" id="UP000179807"/>
    </source>
</evidence>
<reference evidence="1" key="1">
    <citation type="submission" date="2016-10" db="EMBL/GenBank/DDBJ databases">
        <authorList>
            <person name="Benchimol M."/>
            <person name="Almeida L.G."/>
            <person name="Vasconcelos A.T."/>
            <person name="Perreira-Neves A."/>
            <person name="Rosa I.A."/>
            <person name="Tasca T."/>
            <person name="Bogo M.R."/>
            <person name="de Souza W."/>
        </authorList>
    </citation>
    <scope>NUCLEOTIDE SEQUENCE [LARGE SCALE GENOMIC DNA]</scope>
    <source>
        <strain evidence="1">K</strain>
    </source>
</reference>